<feature type="transmembrane region" description="Helical" evidence="1">
    <location>
        <begin position="6"/>
        <end position="26"/>
    </location>
</feature>
<sequence length="202" mass="23805">MKSRILITAIVSIVILICVLFIKFNFINESKTTQHLQNKLLSSKTHVAKNFNLDFNSLVIEKQIDREDIRVYIYSITSKKLNKKIYGHAVYRKHELINRYELIAIGEGTEPISYSQYMINKDRYLILLYGVNTNNRKSIINFQVNNKIFKENIKDEQVFVRIYKSDRESNIRLIEQNQWNKGKVFGMGLFPISIIDIFGYIN</sequence>
<organism evidence="2 3">
    <name type="scientific">Paramaledivibacter caminithermalis (strain DSM 15212 / CIP 107654 / DViRD3)</name>
    <name type="common">Clostridium caminithermale</name>
    <dbReference type="NCBI Taxonomy" id="1121301"/>
    <lineage>
        <taxon>Bacteria</taxon>
        <taxon>Bacillati</taxon>
        <taxon>Bacillota</taxon>
        <taxon>Clostridia</taxon>
        <taxon>Peptostreptococcales</taxon>
        <taxon>Caminicellaceae</taxon>
        <taxon>Paramaledivibacter</taxon>
    </lineage>
</organism>
<dbReference type="EMBL" id="FRAG01000048">
    <property type="protein sequence ID" value="SHK33566.1"/>
    <property type="molecule type" value="Genomic_DNA"/>
</dbReference>
<gene>
    <name evidence="2" type="ORF">SAMN02745912_03020</name>
</gene>
<keyword evidence="1" id="KW-0472">Membrane</keyword>
<keyword evidence="1" id="KW-0812">Transmembrane</keyword>
<evidence type="ECO:0000313" key="2">
    <source>
        <dbReference type="EMBL" id="SHK33566.1"/>
    </source>
</evidence>
<dbReference type="Proteomes" id="UP000184465">
    <property type="component" value="Unassembled WGS sequence"/>
</dbReference>
<protein>
    <submittedName>
        <fullName evidence="2">Uncharacterized protein</fullName>
    </submittedName>
</protein>
<evidence type="ECO:0000256" key="1">
    <source>
        <dbReference type="SAM" id="Phobius"/>
    </source>
</evidence>
<evidence type="ECO:0000313" key="3">
    <source>
        <dbReference type="Proteomes" id="UP000184465"/>
    </source>
</evidence>
<keyword evidence="1" id="KW-1133">Transmembrane helix</keyword>
<dbReference type="AlphaFoldDB" id="A0A1M6RMA7"/>
<proteinExistence type="predicted"/>
<feature type="transmembrane region" description="Helical" evidence="1">
    <location>
        <begin position="184"/>
        <end position="201"/>
    </location>
</feature>
<accession>A0A1M6RMA7</accession>
<dbReference type="RefSeq" id="WP_073151864.1">
    <property type="nucleotide sequence ID" value="NZ_FRAG01000048.1"/>
</dbReference>
<name>A0A1M6RMA7_PARC5</name>
<reference evidence="2 3" key="1">
    <citation type="submission" date="2016-11" db="EMBL/GenBank/DDBJ databases">
        <authorList>
            <person name="Jaros S."/>
            <person name="Januszkiewicz K."/>
            <person name="Wedrychowicz H."/>
        </authorList>
    </citation>
    <scope>NUCLEOTIDE SEQUENCE [LARGE SCALE GENOMIC DNA]</scope>
    <source>
        <strain evidence="2 3">DSM 15212</strain>
    </source>
</reference>
<keyword evidence="3" id="KW-1185">Reference proteome</keyword>
<dbReference type="STRING" id="1121301.SAMN02745912_03020"/>